<evidence type="ECO:0000256" key="5">
    <source>
        <dbReference type="ARBA" id="ARBA00023136"/>
    </source>
</evidence>
<keyword evidence="8" id="KW-1185">Reference proteome</keyword>
<sequence length="367" mass="39575">MIGLTPAERYLMGRTLKAVLVLGAASLGLTMSIDFLEALRQVSEYPGAGPLAAAQLTLLRSPQLLMILSPFIMLFGTLMAFAQLARSLEIAVFRAAGFSVWRIIGAPVWLALALGVALVTIVDPITTKMAYAADNKLAEYRGLRAETPRIFRDGVWLRQPQAGGDVLILHADDIDIETGRLTEAVVWRKTENGTFIERFDADEAVLDGGTLTLRDASRSVPGGELSQPVGDRAFPMSFALEDLAETGKRPEVLNIWNLPRLMKRIGDAGIPLEPYALRLHELIATPLKLASMAVLACVFALPIHSRGGGTAKLILQGIAAGFLAFILVQFSQAIGEAGLIPVRIAAWTPPLVTLLVGMTLILFREDG</sequence>
<gene>
    <name evidence="7" type="ORF">ACFONP_07640</name>
</gene>
<name>A0ABV7MC45_9PROT</name>
<dbReference type="InterPro" id="IPR005495">
    <property type="entry name" value="LptG/LptF_permease"/>
</dbReference>
<proteinExistence type="predicted"/>
<evidence type="ECO:0000313" key="8">
    <source>
        <dbReference type="Proteomes" id="UP001595607"/>
    </source>
</evidence>
<feature type="transmembrane region" description="Helical" evidence="6">
    <location>
        <begin position="62"/>
        <end position="82"/>
    </location>
</feature>
<feature type="transmembrane region" description="Helical" evidence="6">
    <location>
        <begin position="313"/>
        <end position="332"/>
    </location>
</feature>
<dbReference type="RefSeq" id="WP_189570991.1">
    <property type="nucleotide sequence ID" value="NZ_BMXU01000001.1"/>
</dbReference>
<protein>
    <submittedName>
        <fullName evidence="7">LptF/LptG family permease</fullName>
    </submittedName>
</protein>
<keyword evidence="2" id="KW-1003">Cell membrane</keyword>
<comment type="caution">
    <text evidence="7">The sequence shown here is derived from an EMBL/GenBank/DDBJ whole genome shotgun (WGS) entry which is preliminary data.</text>
</comment>
<dbReference type="PANTHER" id="PTHR33529:SF2">
    <property type="entry name" value="LIPOPOLYSACCHARIDE EXPORT SYSTEM PERMEASE PROTEIN LPTG"/>
    <property type="match status" value="1"/>
</dbReference>
<dbReference type="PANTHER" id="PTHR33529">
    <property type="entry name" value="SLR0882 PROTEIN-RELATED"/>
    <property type="match status" value="1"/>
</dbReference>
<evidence type="ECO:0000256" key="1">
    <source>
        <dbReference type="ARBA" id="ARBA00004651"/>
    </source>
</evidence>
<feature type="transmembrane region" description="Helical" evidence="6">
    <location>
        <begin position="344"/>
        <end position="363"/>
    </location>
</feature>
<evidence type="ECO:0000256" key="6">
    <source>
        <dbReference type="SAM" id="Phobius"/>
    </source>
</evidence>
<reference evidence="8" key="1">
    <citation type="journal article" date="2019" name="Int. J. Syst. Evol. Microbiol.">
        <title>The Global Catalogue of Microorganisms (GCM) 10K type strain sequencing project: providing services to taxonomists for standard genome sequencing and annotation.</title>
        <authorList>
            <consortium name="The Broad Institute Genomics Platform"/>
            <consortium name="The Broad Institute Genome Sequencing Center for Infectious Disease"/>
            <person name="Wu L."/>
            <person name="Ma J."/>
        </authorList>
    </citation>
    <scope>NUCLEOTIDE SEQUENCE [LARGE SCALE GENOMIC DNA]</scope>
    <source>
        <strain evidence="8">KCTC 22245</strain>
    </source>
</reference>
<dbReference type="Pfam" id="PF03739">
    <property type="entry name" value="LptF_LptG"/>
    <property type="match status" value="1"/>
</dbReference>
<evidence type="ECO:0000256" key="2">
    <source>
        <dbReference type="ARBA" id="ARBA00022475"/>
    </source>
</evidence>
<evidence type="ECO:0000256" key="4">
    <source>
        <dbReference type="ARBA" id="ARBA00022989"/>
    </source>
</evidence>
<dbReference type="Proteomes" id="UP001595607">
    <property type="component" value="Unassembled WGS sequence"/>
</dbReference>
<keyword evidence="4 6" id="KW-1133">Transmembrane helix</keyword>
<accession>A0ABV7MC45</accession>
<keyword evidence="5 6" id="KW-0472">Membrane</keyword>
<dbReference type="EMBL" id="JBHRVA010000002">
    <property type="protein sequence ID" value="MFC3302603.1"/>
    <property type="molecule type" value="Genomic_DNA"/>
</dbReference>
<evidence type="ECO:0000313" key="7">
    <source>
        <dbReference type="EMBL" id="MFC3302603.1"/>
    </source>
</evidence>
<keyword evidence="3 6" id="KW-0812">Transmembrane</keyword>
<feature type="transmembrane region" description="Helical" evidence="6">
    <location>
        <begin position="103"/>
        <end position="122"/>
    </location>
</feature>
<organism evidence="7 8">
    <name type="scientific">Parvularcula lutaonensis</name>
    <dbReference type="NCBI Taxonomy" id="491923"/>
    <lineage>
        <taxon>Bacteria</taxon>
        <taxon>Pseudomonadati</taxon>
        <taxon>Pseudomonadota</taxon>
        <taxon>Alphaproteobacteria</taxon>
        <taxon>Parvularculales</taxon>
        <taxon>Parvularculaceae</taxon>
        <taxon>Parvularcula</taxon>
    </lineage>
</organism>
<evidence type="ECO:0000256" key="3">
    <source>
        <dbReference type="ARBA" id="ARBA00022692"/>
    </source>
</evidence>
<comment type="subcellular location">
    <subcellularLocation>
        <location evidence="1">Cell membrane</location>
        <topology evidence="1">Multi-pass membrane protein</topology>
    </subcellularLocation>
</comment>